<proteinExistence type="predicted"/>
<sequence>MMNKKVNRLEKIVARYNDSYNRFDWETGLYENMEWKACAVQGKKLIMQLIGEMDRKELVAVNIFSLFVNKENWIPHPEKDIRGDGFGNLFHEAVNKLGVPFNLRDNGYGGKTYTLT</sequence>
<reference evidence="1 2" key="1">
    <citation type="submission" date="2014-06" db="EMBL/GenBank/DDBJ databases">
        <title>Draft genome sequence of Bacillus gaemokensis JCM 15801 (MCCC 1A00707).</title>
        <authorList>
            <person name="Lai Q."/>
            <person name="Liu Y."/>
            <person name="Shao Z."/>
        </authorList>
    </citation>
    <scope>NUCLEOTIDE SEQUENCE [LARGE SCALE GENOMIC DNA]</scope>
    <source>
        <strain evidence="1 2">JCM 15801</strain>
    </source>
</reference>
<protein>
    <submittedName>
        <fullName evidence="1">Uncharacterized protein</fullName>
    </submittedName>
</protein>
<gene>
    <name evidence="1" type="ORF">BAGA_05270</name>
</gene>
<evidence type="ECO:0000313" key="2">
    <source>
        <dbReference type="Proteomes" id="UP000027778"/>
    </source>
</evidence>
<keyword evidence="2" id="KW-1185">Reference proteome</keyword>
<name>A0A073KBH2_9BACI</name>
<dbReference type="EMBL" id="JOTM01000011">
    <property type="protein sequence ID" value="KEK23856.1"/>
    <property type="molecule type" value="Genomic_DNA"/>
</dbReference>
<dbReference type="STRING" id="574375.AZF08_20310"/>
<evidence type="ECO:0000313" key="1">
    <source>
        <dbReference type="EMBL" id="KEK23856.1"/>
    </source>
</evidence>
<organism evidence="1 2">
    <name type="scientific">Bacillus gaemokensis</name>
    <dbReference type="NCBI Taxonomy" id="574375"/>
    <lineage>
        <taxon>Bacteria</taxon>
        <taxon>Bacillati</taxon>
        <taxon>Bacillota</taxon>
        <taxon>Bacilli</taxon>
        <taxon>Bacillales</taxon>
        <taxon>Bacillaceae</taxon>
        <taxon>Bacillus</taxon>
        <taxon>Bacillus cereus group</taxon>
    </lineage>
</organism>
<dbReference type="Proteomes" id="UP000027778">
    <property type="component" value="Unassembled WGS sequence"/>
</dbReference>
<dbReference type="AlphaFoldDB" id="A0A073KBH2"/>
<accession>A0A073KBH2</accession>
<comment type="caution">
    <text evidence="1">The sequence shown here is derived from an EMBL/GenBank/DDBJ whole genome shotgun (WGS) entry which is preliminary data.</text>
</comment>